<sequence>MARPLPGLGRPLHLVYRQSSLKRKRIAQLVSALQQHFRHCSDTPR</sequence>
<dbReference type="EMBL" id="AP022038">
    <property type="protein sequence ID" value="BBR39908.1"/>
    <property type="molecule type" value="Genomic_DNA"/>
</dbReference>
<evidence type="ECO:0000313" key="2">
    <source>
        <dbReference type="Proteomes" id="UP000515442"/>
    </source>
</evidence>
<protein>
    <recommendedName>
        <fullName evidence="3">LysR family transcriptional regulator</fullName>
    </recommendedName>
</protein>
<evidence type="ECO:0008006" key="3">
    <source>
        <dbReference type="Google" id="ProtNLM"/>
    </source>
</evidence>
<dbReference type="Proteomes" id="UP000515442">
    <property type="component" value="Chromosome"/>
</dbReference>
<dbReference type="AlphaFoldDB" id="A0A6S5CAE7"/>
<accession>A0A6S5CAE7</accession>
<organism evidence="1 2">
    <name type="scientific">Aeromonas veronii</name>
    <dbReference type="NCBI Taxonomy" id="654"/>
    <lineage>
        <taxon>Bacteria</taxon>
        <taxon>Pseudomonadati</taxon>
        <taxon>Pseudomonadota</taxon>
        <taxon>Gammaproteobacteria</taxon>
        <taxon>Aeromonadales</taxon>
        <taxon>Aeromonadaceae</taxon>
        <taxon>Aeromonas</taxon>
    </lineage>
</organism>
<reference evidence="1 2" key="1">
    <citation type="submission" date="2019-12" db="EMBL/GenBank/DDBJ databases">
        <title>complete genome sequences of Aeromonas veronii str. WP3-W19-ESBL-03 isolated from wastewater treatment plant effluent.</title>
        <authorList>
            <person name="Sekizuka T."/>
            <person name="Itokawa K."/>
            <person name="Yatsu K."/>
            <person name="Inamine Y."/>
            <person name="Kuroda M."/>
        </authorList>
    </citation>
    <scope>NUCLEOTIDE SEQUENCE [LARGE SCALE GENOMIC DNA]</scope>
    <source>
        <strain evidence="1 2">WP3-W19-ESBL-03</strain>
    </source>
</reference>
<proteinExistence type="predicted"/>
<evidence type="ECO:0000313" key="1">
    <source>
        <dbReference type="EMBL" id="BBR39908.1"/>
    </source>
</evidence>
<name>A0A6S5CAE7_AERVE</name>
<gene>
    <name evidence="1" type="ORF">WP3W19E03_24330</name>
</gene>